<gene>
    <name evidence="2" type="ORF">MSAN_00131800</name>
</gene>
<feature type="region of interest" description="Disordered" evidence="1">
    <location>
        <begin position="467"/>
        <end position="488"/>
    </location>
</feature>
<comment type="caution">
    <text evidence="2">The sequence shown here is derived from an EMBL/GenBank/DDBJ whole genome shotgun (WGS) entry which is preliminary data.</text>
</comment>
<evidence type="ECO:0000313" key="2">
    <source>
        <dbReference type="EMBL" id="KAF7377128.1"/>
    </source>
</evidence>
<dbReference type="EMBL" id="JACAZH010000001">
    <property type="protein sequence ID" value="KAF7377128.1"/>
    <property type="molecule type" value="Genomic_DNA"/>
</dbReference>
<keyword evidence="3" id="KW-1185">Reference proteome</keyword>
<reference evidence="2" key="1">
    <citation type="submission" date="2020-05" db="EMBL/GenBank/DDBJ databases">
        <title>Mycena genomes resolve the evolution of fungal bioluminescence.</title>
        <authorList>
            <person name="Tsai I.J."/>
        </authorList>
    </citation>
    <scope>NUCLEOTIDE SEQUENCE</scope>
    <source>
        <strain evidence="2">160909Yilan</strain>
    </source>
</reference>
<feature type="compositionally biased region" description="Basic residues" evidence="1">
    <location>
        <begin position="252"/>
        <end position="261"/>
    </location>
</feature>
<evidence type="ECO:0000256" key="1">
    <source>
        <dbReference type="SAM" id="MobiDB-lite"/>
    </source>
</evidence>
<sequence>MTRDNFLNFRSSSTRPPRQRFTAPAGISDALFMQVASLQPGAHTTRPSDAITLSSPHHSLHSSLPNHRRGKAFPMLVVRLSGFIPIAFELESMPRPSDSFRLRYRSDCTHATPVREMFFTLVGGHLPLSGCWRERRIRRGAGWSGVENTPPKLDAAKRIARAVSPTATARKLPVPPSSSIRYPLRRPALLPNAQLAVDSASLHVSGRRASTPGHAMARARAVWVSGDLLDEEEIESGRRTLLRPLLTPRSSRCGRRRRGRRLSSTFCIPSHLPPRRADSPASAWTIPSPADSYTSGSHHDVDSAAHSGLPCHPLPPQLDPAGRSPSSNSTALVTRTVPHRRASGLGAQARNQNVPCVGGAEVESRCRPVSPSQIQMNVHLQPLVLRTHCRLEDVRERASASSTSTSHPCIRMLHPIVDHLRVRQVEVGYTSLSVLPLCDGAMYTPALAFDVFRCPPILLCMSSPPRRASRALPQLPLDSRGGTEKGAG</sequence>
<feature type="region of interest" description="Disordered" evidence="1">
    <location>
        <begin position="250"/>
        <end position="330"/>
    </location>
</feature>
<evidence type="ECO:0000313" key="3">
    <source>
        <dbReference type="Proteomes" id="UP000623467"/>
    </source>
</evidence>
<name>A0A8H7DLV7_9AGAR</name>
<protein>
    <submittedName>
        <fullName evidence="2">Uncharacterized protein</fullName>
    </submittedName>
</protein>
<dbReference type="Proteomes" id="UP000623467">
    <property type="component" value="Unassembled WGS sequence"/>
</dbReference>
<proteinExistence type="predicted"/>
<dbReference type="AlphaFoldDB" id="A0A8H7DLV7"/>
<feature type="region of interest" description="Disordered" evidence="1">
    <location>
        <begin position="1"/>
        <end position="20"/>
    </location>
</feature>
<organism evidence="2 3">
    <name type="scientific">Mycena sanguinolenta</name>
    <dbReference type="NCBI Taxonomy" id="230812"/>
    <lineage>
        <taxon>Eukaryota</taxon>
        <taxon>Fungi</taxon>
        <taxon>Dikarya</taxon>
        <taxon>Basidiomycota</taxon>
        <taxon>Agaricomycotina</taxon>
        <taxon>Agaricomycetes</taxon>
        <taxon>Agaricomycetidae</taxon>
        <taxon>Agaricales</taxon>
        <taxon>Marasmiineae</taxon>
        <taxon>Mycenaceae</taxon>
        <taxon>Mycena</taxon>
    </lineage>
</organism>
<accession>A0A8H7DLV7</accession>